<keyword evidence="3" id="KW-1185">Reference proteome</keyword>
<proteinExistence type="predicted"/>
<feature type="region of interest" description="Disordered" evidence="1">
    <location>
        <begin position="494"/>
        <end position="546"/>
    </location>
</feature>
<feature type="region of interest" description="Disordered" evidence="1">
    <location>
        <begin position="444"/>
        <end position="467"/>
    </location>
</feature>
<feature type="compositionally biased region" description="Acidic residues" evidence="1">
    <location>
        <begin position="27"/>
        <end position="37"/>
    </location>
</feature>
<feature type="region of interest" description="Disordered" evidence="1">
    <location>
        <begin position="169"/>
        <end position="219"/>
    </location>
</feature>
<feature type="compositionally biased region" description="Polar residues" evidence="1">
    <location>
        <begin position="201"/>
        <end position="219"/>
    </location>
</feature>
<accession>A0A8T1X4F8</accession>
<sequence length="546" mass="57620">MASADAADRPQQDAAAEKDKPLKQDEGQDEQQDEQDQEDRRVHEITESSSDESGDEAPAAATDSVKTAAPAAANAEEKTTEQAVVEQIRAGVYMPEPEELYATKNVADMHYLFTNDKLKEQPATLVLRSDPFCIPRVTDNVANYRPMLNPLSIFMGEEKLLPGNFRLDPSERPPNAAGKVAGKQDAADAHHRRTLPIPPGSSASLTSSTNGFRGKTSTFMGTLPRQTEFAEIPVSEKLFQNHEVFRPSPPVPRENRPASSEANNQPPMQSTAGAGFGTSVAYSDAMLLSSIQHTLDVTTSATDNVTSLESAADSAASIAGPASVATGYQIQPLQPLDSVADTLTNYLPTRNLPTIATDNRAMDEHYFDPPTAYSHANVSMGMPTGNGTFNSLLTPAEAPYIGLFDEEGAQQQGMQSFSSSLGSISITTPTNAGADIPAAIITPQGGAVGASEGTPRRPSTKKPRAKNVFRPCTAPGCTKGARGKSGLCQKHGGDGCSTGARGTSGLCAKHGGYKKGKTSTSSKRGPDTITSAAKRPRTVEPSAVDS</sequence>
<comment type="caution">
    <text evidence="2">The sequence shown here is derived from an EMBL/GenBank/DDBJ whole genome shotgun (WGS) entry which is preliminary data.</text>
</comment>
<evidence type="ECO:0000313" key="3">
    <source>
        <dbReference type="Proteomes" id="UP000693981"/>
    </source>
</evidence>
<organism evidence="2 3">
    <name type="scientific">Phytophthora boehmeriae</name>
    <dbReference type="NCBI Taxonomy" id="109152"/>
    <lineage>
        <taxon>Eukaryota</taxon>
        <taxon>Sar</taxon>
        <taxon>Stramenopiles</taxon>
        <taxon>Oomycota</taxon>
        <taxon>Peronosporomycetes</taxon>
        <taxon>Peronosporales</taxon>
        <taxon>Peronosporaceae</taxon>
        <taxon>Phytophthora</taxon>
    </lineage>
</organism>
<gene>
    <name evidence="2" type="ORF">PHYBOEH_006723</name>
</gene>
<dbReference type="Proteomes" id="UP000693981">
    <property type="component" value="Unassembled WGS sequence"/>
</dbReference>
<feature type="compositionally biased region" description="Basic and acidic residues" evidence="1">
    <location>
        <begin position="1"/>
        <end position="26"/>
    </location>
</feature>
<name>A0A8T1X4F8_9STRA</name>
<feature type="compositionally biased region" description="Polar residues" evidence="1">
    <location>
        <begin position="257"/>
        <end position="272"/>
    </location>
</feature>
<dbReference type="AlphaFoldDB" id="A0A8T1X4F8"/>
<dbReference type="OrthoDB" id="165158at2759"/>
<evidence type="ECO:0000256" key="1">
    <source>
        <dbReference type="SAM" id="MobiDB-lite"/>
    </source>
</evidence>
<reference evidence="2" key="1">
    <citation type="submission" date="2021-02" db="EMBL/GenBank/DDBJ databases">
        <authorList>
            <person name="Palmer J.M."/>
        </authorList>
    </citation>
    <scope>NUCLEOTIDE SEQUENCE</scope>
    <source>
        <strain evidence="2">SCRP23</strain>
    </source>
</reference>
<feature type="region of interest" description="Disordered" evidence="1">
    <location>
        <begin position="244"/>
        <end position="274"/>
    </location>
</feature>
<evidence type="ECO:0000313" key="2">
    <source>
        <dbReference type="EMBL" id="KAG7400184.1"/>
    </source>
</evidence>
<feature type="compositionally biased region" description="Basic residues" evidence="1">
    <location>
        <begin position="458"/>
        <end position="467"/>
    </location>
</feature>
<protein>
    <submittedName>
        <fullName evidence="2">Uncharacterized protein</fullName>
    </submittedName>
</protein>
<dbReference type="EMBL" id="JAGDFL010000036">
    <property type="protein sequence ID" value="KAG7400184.1"/>
    <property type="molecule type" value="Genomic_DNA"/>
</dbReference>
<feature type="region of interest" description="Disordered" evidence="1">
    <location>
        <begin position="1"/>
        <end position="82"/>
    </location>
</feature>